<accession>M0MUM5</accession>
<keyword evidence="2" id="KW-1185">Reference proteome</keyword>
<name>M0MUM5_9EURY</name>
<proteinExistence type="predicted"/>
<dbReference type="OrthoDB" id="350052at2157"/>
<evidence type="ECO:0000313" key="2">
    <source>
        <dbReference type="Proteomes" id="UP000011625"/>
    </source>
</evidence>
<sequence>MDSIPEYARQALEDRLETHARTAWAKRCAGVNVRFRGKYAYVDVFDSDPWFMPGSTTEEKEQIRQTPVKMCRLGWTGDMDLWELAFHKYSDGTYWPSLHFDGSGRSSPEACFDCAAQVYLR</sequence>
<organism evidence="1 2">
    <name type="scientific">Halococcus salifodinae DSM 8989</name>
    <dbReference type="NCBI Taxonomy" id="1227456"/>
    <lineage>
        <taxon>Archaea</taxon>
        <taxon>Methanobacteriati</taxon>
        <taxon>Methanobacteriota</taxon>
        <taxon>Stenosarchaea group</taxon>
        <taxon>Halobacteria</taxon>
        <taxon>Halobacteriales</taxon>
        <taxon>Halococcaceae</taxon>
        <taxon>Halococcus</taxon>
    </lineage>
</organism>
<dbReference type="AlphaFoldDB" id="M0MUM5"/>
<dbReference type="Proteomes" id="UP000011625">
    <property type="component" value="Unassembled WGS sequence"/>
</dbReference>
<dbReference type="EMBL" id="AOME01000090">
    <property type="protein sequence ID" value="EMA48474.1"/>
    <property type="molecule type" value="Genomic_DNA"/>
</dbReference>
<comment type="caution">
    <text evidence="1">The sequence shown here is derived from an EMBL/GenBank/DDBJ whole genome shotgun (WGS) entry which is preliminary data.</text>
</comment>
<reference evidence="1 2" key="1">
    <citation type="journal article" date="2014" name="PLoS Genet.">
        <title>Phylogenetically driven sequencing of extremely halophilic archaea reveals strategies for static and dynamic osmo-response.</title>
        <authorList>
            <person name="Becker E.A."/>
            <person name="Seitzer P.M."/>
            <person name="Tritt A."/>
            <person name="Larsen D."/>
            <person name="Krusor M."/>
            <person name="Yao A.I."/>
            <person name="Wu D."/>
            <person name="Madern D."/>
            <person name="Eisen J.A."/>
            <person name="Darling A.E."/>
            <person name="Facciotti M.T."/>
        </authorList>
    </citation>
    <scope>NUCLEOTIDE SEQUENCE [LARGE SCALE GENOMIC DNA]</scope>
    <source>
        <strain evidence="1 2">DSM 8989</strain>
    </source>
</reference>
<evidence type="ECO:0000313" key="1">
    <source>
        <dbReference type="EMBL" id="EMA48474.1"/>
    </source>
</evidence>
<protein>
    <submittedName>
        <fullName evidence="1">Uncharacterized protein</fullName>
    </submittedName>
</protein>
<dbReference type="RefSeq" id="WP_005046483.1">
    <property type="nucleotide sequence ID" value="NZ_AOME01000090.1"/>
</dbReference>
<gene>
    <name evidence="1" type="ORF">C450_19686</name>
</gene>